<accession>A0A6C0HDZ3</accession>
<dbReference type="Gene3D" id="3.30.160.60">
    <property type="entry name" value="Classic Zinc Finger"/>
    <property type="match status" value="1"/>
</dbReference>
<evidence type="ECO:0000313" key="3">
    <source>
        <dbReference type="EMBL" id="QHT78654.1"/>
    </source>
</evidence>
<reference evidence="3" key="1">
    <citation type="journal article" date="2020" name="Nature">
        <title>Giant virus diversity and host interactions through global metagenomics.</title>
        <authorList>
            <person name="Schulz F."/>
            <person name="Roux S."/>
            <person name="Paez-Espino D."/>
            <person name="Jungbluth S."/>
            <person name="Walsh D.A."/>
            <person name="Denef V.J."/>
            <person name="McMahon K.D."/>
            <person name="Konstantinidis K.T."/>
            <person name="Eloe-Fadrosh E.A."/>
            <person name="Kyrpides N.C."/>
            <person name="Woyke T."/>
        </authorList>
    </citation>
    <scope>NUCLEOTIDE SEQUENCE</scope>
    <source>
        <strain evidence="3">GVMAG-M-3300023179-92</strain>
    </source>
</reference>
<keyword evidence="1" id="KW-0175">Coiled coil</keyword>
<dbReference type="InterPro" id="IPR036236">
    <property type="entry name" value="Znf_C2H2_sf"/>
</dbReference>
<feature type="coiled-coil region" evidence="1">
    <location>
        <begin position="67"/>
        <end position="129"/>
    </location>
</feature>
<dbReference type="AlphaFoldDB" id="A0A6C0HDZ3"/>
<feature type="domain" description="C2H2-type" evidence="2">
    <location>
        <begin position="3"/>
        <end position="24"/>
    </location>
</feature>
<dbReference type="InterPro" id="IPR013087">
    <property type="entry name" value="Znf_C2H2_type"/>
</dbReference>
<name>A0A6C0HDZ3_9ZZZZ</name>
<organism evidence="3">
    <name type="scientific">viral metagenome</name>
    <dbReference type="NCBI Taxonomy" id="1070528"/>
    <lineage>
        <taxon>unclassified sequences</taxon>
        <taxon>metagenomes</taxon>
        <taxon>organismal metagenomes</taxon>
    </lineage>
</organism>
<dbReference type="EMBL" id="MN739935">
    <property type="protein sequence ID" value="QHT78654.1"/>
    <property type="molecule type" value="Genomic_DNA"/>
</dbReference>
<dbReference type="Pfam" id="PF00096">
    <property type="entry name" value="zf-C2H2"/>
    <property type="match status" value="2"/>
</dbReference>
<dbReference type="PROSITE" id="PS50157">
    <property type="entry name" value="ZINC_FINGER_C2H2_2"/>
    <property type="match status" value="2"/>
</dbReference>
<evidence type="ECO:0000256" key="1">
    <source>
        <dbReference type="SAM" id="Coils"/>
    </source>
</evidence>
<evidence type="ECO:0000259" key="2">
    <source>
        <dbReference type="PROSITE" id="PS50157"/>
    </source>
</evidence>
<dbReference type="SUPFAM" id="SSF57667">
    <property type="entry name" value="beta-beta-alpha zinc fingers"/>
    <property type="match status" value="1"/>
</dbReference>
<feature type="domain" description="C2H2-type" evidence="2">
    <location>
        <begin position="44"/>
        <end position="71"/>
    </location>
</feature>
<sequence length="291" mass="34337">MDLECEFCKKCFSTKSNLSLHKKTTKRCLKIQDDLKNNQENNTFVCSYCNKNFSLKHHLESHISICKDKKELNKKETLEQLLLLKDELLKHEEERRKEKMEYELLQIRYKDLEKQNEKLKSELEKEKKRTAKTIYNIKVQNIVNQLPAMTNENIKGSFLEHVNSDSMSKGANRFIMDFTNMAKEYSVIADMSRGKIIAKDEKGEKVDLQFESFVKSLFKICEEQGLQLTEEALKELKDKETDTIFDNLNIKRTNEIYDIQHAFRESAQDRDHKILNEVVSRLKKQGKLISK</sequence>
<proteinExistence type="predicted"/>
<protein>
    <recommendedName>
        <fullName evidence="2">C2H2-type domain-containing protein</fullName>
    </recommendedName>
</protein>